<name>A0A5N5KFP3_9ROSI</name>
<dbReference type="Proteomes" id="UP000326939">
    <property type="component" value="Chromosome 13"/>
</dbReference>
<evidence type="ECO:0000313" key="2">
    <source>
        <dbReference type="Proteomes" id="UP000326939"/>
    </source>
</evidence>
<accession>A0A5N5KFP3</accession>
<protein>
    <submittedName>
        <fullName evidence="1">Uncharacterized protein</fullName>
    </submittedName>
</protein>
<dbReference type="AlphaFoldDB" id="A0A5N5KFP3"/>
<evidence type="ECO:0000313" key="1">
    <source>
        <dbReference type="EMBL" id="KAB5529124.1"/>
    </source>
</evidence>
<keyword evidence="2" id="KW-1185">Reference proteome</keyword>
<sequence>MLLESQSSPSRRPSPEVAQILIACSTSSTASLNPSYSNNKSPSSRRIEGYDRLIQHPAKLIPCFNHKDEPLK</sequence>
<gene>
    <name evidence="1" type="ORF">DKX38_019205</name>
</gene>
<reference evidence="2" key="1">
    <citation type="journal article" date="2019" name="Gigascience">
        <title>De novo genome assembly of the endangered Acer yangbiense, a plant species with extremely small populations endemic to Yunnan Province, China.</title>
        <authorList>
            <person name="Yang J."/>
            <person name="Wariss H.M."/>
            <person name="Tao L."/>
            <person name="Zhang R."/>
            <person name="Yun Q."/>
            <person name="Hollingsworth P."/>
            <person name="Dao Z."/>
            <person name="Luo G."/>
            <person name="Guo H."/>
            <person name="Ma Y."/>
            <person name="Sun W."/>
        </authorList>
    </citation>
    <scope>NUCLEOTIDE SEQUENCE [LARGE SCALE GENOMIC DNA]</scope>
    <source>
        <strain evidence="2">cv. br00</strain>
    </source>
</reference>
<comment type="caution">
    <text evidence="1">The sequence shown here is derived from an EMBL/GenBank/DDBJ whole genome shotgun (WGS) entry which is preliminary data.</text>
</comment>
<organism evidence="1 2">
    <name type="scientific">Salix brachista</name>
    <dbReference type="NCBI Taxonomy" id="2182728"/>
    <lineage>
        <taxon>Eukaryota</taxon>
        <taxon>Viridiplantae</taxon>
        <taxon>Streptophyta</taxon>
        <taxon>Embryophyta</taxon>
        <taxon>Tracheophyta</taxon>
        <taxon>Spermatophyta</taxon>
        <taxon>Magnoliopsida</taxon>
        <taxon>eudicotyledons</taxon>
        <taxon>Gunneridae</taxon>
        <taxon>Pentapetalae</taxon>
        <taxon>rosids</taxon>
        <taxon>fabids</taxon>
        <taxon>Malpighiales</taxon>
        <taxon>Salicaceae</taxon>
        <taxon>Saliceae</taxon>
        <taxon>Salix</taxon>
    </lineage>
</organism>
<dbReference type="EMBL" id="VDCV01000013">
    <property type="protein sequence ID" value="KAB5529124.1"/>
    <property type="molecule type" value="Genomic_DNA"/>
</dbReference>
<proteinExistence type="predicted"/>